<reference evidence="1 2" key="1">
    <citation type="submission" date="2016-02" db="EMBL/GenBank/DDBJ databases">
        <authorList>
            <person name="Wen L."/>
            <person name="He K."/>
            <person name="Yang H."/>
        </authorList>
    </citation>
    <scope>NUCLEOTIDE SEQUENCE [LARGE SCALE GENOMIC DNA]</scope>
    <source>
        <strain evidence="1">Trichococcus palustris</strain>
    </source>
</reference>
<dbReference type="Pfam" id="PF25753">
    <property type="entry name" value="SF0329"/>
    <property type="match status" value="1"/>
</dbReference>
<dbReference type="STRING" id="140314.SAMN04488076_10769"/>
<dbReference type="RefSeq" id="WP_087033922.1">
    <property type="nucleotide sequence ID" value="NZ_FJNE01000008.1"/>
</dbReference>
<dbReference type="InterPro" id="IPR057955">
    <property type="entry name" value="SF0329-like"/>
</dbReference>
<proteinExistence type="predicted"/>
<evidence type="ECO:0000313" key="1">
    <source>
        <dbReference type="EMBL" id="CZQ99427.1"/>
    </source>
</evidence>
<sequence>MIWSKMKQQLESFLYPALVGRVEYISTSYRYTPEKAGQCYLTVDKKKVFNMKDATTRIRWFQSEQEIKGDPNLNLPVSQEDIEAVRKDMGGKVPEERLAVIARDRKLLVYAKEMIAAQTALSKADFNAVANTFLTQSIEDSLASKDILLNVLALVDRRVGKKRILDMDKKMKLKHPIVQYFYQLRRSAL</sequence>
<dbReference type="Proteomes" id="UP000242754">
    <property type="component" value="Unassembled WGS sequence"/>
</dbReference>
<organism evidence="1 2">
    <name type="scientific">Trichococcus palustris</name>
    <dbReference type="NCBI Taxonomy" id="140314"/>
    <lineage>
        <taxon>Bacteria</taxon>
        <taxon>Bacillati</taxon>
        <taxon>Bacillota</taxon>
        <taxon>Bacilli</taxon>
        <taxon>Lactobacillales</taxon>
        <taxon>Carnobacteriaceae</taxon>
        <taxon>Trichococcus</taxon>
    </lineage>
</organism>
<dbReference type="OrthoDB" id="9815878at2"/>
<dbReference type="EMBL" id="FJNE01000008">
    <property type="protein sequence ID" value="CZQ99427.1"/>
    <property type="molecule type" value="Genomic_DNA"/>
</dbReference>
<gene>
    <name evidence="1" type="ORF">Tpal_2370</name>
</gene>
<name>A0A143YV52_9LACT</name>
<accession>A0A143YV52</accession>
<dbReference type="AlphaFoldDB" id="A0A143YV52"/>
<evidence type="ECO:0000313" key="2">
    <source>
        <dbReference type="Proteomes" id="UP000242754"/>
    </source>
</evidence>
<protein>
    <submittedName>
        <fullName evidence="1">Uncharacterized protein</fullName>
    </submittedName>
</protein>
<keyword evidence="2" id="KW-1185">Reference proteome</keyword>